<dbReference type="Pfam" id="PF00664">
    <property type="entry name" value="ABC_membrane"/>
    <property type="match status" value="1"/>
</dbReference>
<feature type="transmembrane region" description="Helical" evidence="7">
    <location>
        <begin position="6"/>
        <end position="30"/>
    </location>
</feature>
<proteinExistence type="predicted"/>
<dbReference type="SUPFAM" id="SSF90123">
    <property type="entry name" value="ABC transporter transmembrane region"/>
    <property type="match status" value="1"/>
</dbReference>
<dbReference type="PANTHER" id="PTHR24223:SF399">
    <property type="entry name" value="ABC TRANSPORTER ATNG"/>
    <property type="match status" value="1"/>
</dbReference>
<keyword evidence="3" id="KW-0547">Nucleotide-binding</keyword>
<dbReference type="AlphaFoldDB" id="A0AAN6VVT7"/>
<evidence type="ECO:0000313" key="9">
    <source>
        <dbReference type="EMBL" id="KAK4170734.1"/>
    </source>
</evidence>
<dbReference type="Gene3D" id="3.40.50.300">
    <property type="entry name" value="P-loop containing nucleotide triphosphate hydrolases"/>
    <property type="match status" value="1"/>
</dbReference>
<reference evidence="9" key="1">
    <citation type="journal article" date="2023" name="Mol. Phylogenet. Evol.">
        <title>Genome-scale phylogeny and comparative genomics of the fungal order Sordariales.</title>
        <authorList>
            <person name="Hensen N."/>
            <person name="Bonometti L."/>
            <person name="Westerberg I."/>
            <person name="Brannstrom I.O."/>
            <person name="Guillou S."/>
            <person name="Cros-Aarteil S."/>
            <person name="Calhoun S."/>
            <person name="Haridas S."/>
            <person name="Kuo A."/>
            <person name="Mondo S."/>
            <person name="Pangilinan J."/>
            <person name="Riley R."/>
            <person name="LaButti K."/>
            <person name="Andreopoulos B."/>
            <person name="Lipzen A."/>
            <person name="Chen C."/>
            <person name="Yan M."/>
            <person name="Daum C."/>
            <person name="Ng V."/>
            <person name="Clum A."/>
            <person name="Steindorff A."/>
            <person name="Ohm R.A."/>
            <person name="Martin F."/>
            <person name="Silar P."/>
            <person name="Natvig D.O."/>
            <person name="Lalanne C."/>
            <person name="Gautier V."/>
            <person name="Ament-Velasquez S.L."/>
            <person name="Kruys A."/>
            <person name="Hutchinson M.I."/>
            <person name="Powell A.J."/>
            <person name="Barry K."/>
            <person name="Miller A.N."/>
            <person name="Grigoriev I.V."/>
            <person name="Debuchy R."/>
            <person name="Gladieux P."/>
            <person name="Hiltunen Thoren M."/>
            <person name="Johannesson H."/>
        </authorList>
    </citation>
    <scope>NUCLEOTIDE SEQUENCE</scope>
    <source>
        <strain evidence="9">CBS 892.96</strain>
    </source>
</reference>
<dbReference type="InterPro" id="IPR036640">
    <property type="entry name" value="ABC1_TM_sf"/>
</dbReference>
<keyword evidence="10" id="KW-1185">Reference proteome</keyword>
<dbReference type="InterPro" id="IPR050173">
    <property type="entry name" value="ABC_transporter_C-like"/>
</dbReference>
<evidence type="ECO:0000256" key="4">
    <source>
        <dbReference type="ARBA" id="ARBA00022840"/>
    </source>
</evidence>
<evidence type="ECO:0000259" key="8">
    <source>
        <dbReference type="Pfam" id="PF00664"/>
    </source>
</evidence>
<reference evidence="9" key="2">
    <citation type="submission" date="2023-05" db="EMBL/GenBank/DDBJ databases">
        <authorList>
            <consortium name="Lawrence Berkeley National Laboratory"/>
            <person name="Steindorff A."/>
            <person name="Hensen N."/>
            <person name="Bonometti L."/>
            <person name="Westerberg I."/>
            <person name="Brannstrom I.O."/>
            <person name="Guillou S."/>
            <person name="Cros-Aarteil S."/>
            <person name="Calhoun S."/>
            <person name="Haridas S."/>
            <person name="Kuo A."/>
            <person name="Mondo S."/>
            <person name="Pangilinan J."/>
            <person name="Riley R."/>
            <person name="Labutti K."/>
            <person name="Andreopoulos B."/>
            <person name="Lipzen A."/>
            <person name="Chen C."/>
            <person name="Yanf M."/>
            <person name="Daum C."/>
            <person name="Ng V."/>
            <person name="Clum A."/>
            <person name="Ohm R."/>
            <person name="Martin F."/>
            <person name="Silar P."/>
            <person name="Natvig D."/>
            <person name="Lalanne C."/>
            <person name="Gautier V."/>
            <person name="Ament-Velasquez S.L."/>
            <person name="Kruys A."/>
            <person name="Hutchinson M.I."/>
            <person name="Powell A.J."/>
            <person name="Barry K."/>
            <person name="Miller A.N."/>
            <person name="Grigoriev I.V."/>
            <person name="Debuchy R."/>
            <person name="Gladieux P."/>
            <person name="Thoren M.H."/>
            <person name="Johannesson H."/>
        </authorList>
    </citation>
    <scope>NUCLEOTIDE SEQUENCE</scope>
    <source>
        <strain evidence="9">CBS 892.96</strain>
    </source>
</reference>
<accession>A0AAN6VVT7</accession>
<organism evidence="9 10">
    <name type="scientific">Triangularia setosa</name>
    <dbReference type="NCBI Taxonomy" id="2587417"/>
    <lineage>
        <taxon>Eukaryota</taxon>
        <taxon>Fungi</taxon>
        <taxon>Dikarya</taxon>
        <taxon>Ascomycota</taxon>
        <taxon>Pezizomycotina</taxon>
        <taxon>Sordariomycetes</taxon>
        <taxon>Sordariomycetidae</taxon>
        <taxon>Sordariales</taxon>
        <taxon>Podosporaceae</taxon>
        <taxon>Triangularia</taxon>
    </lineage>
</organism>
<feature type="domain" description="ABC transmembrane type-1" evidence="8">
    <location>
        <begin position="6"/>
        <end position="108"/>
    </location>
</feature>
<dbReference type="GO" id="GO:0140359">
    <property type="term" value="F:ABC-type transporter activity"/>
    <property type="evidence" value="ECO:0007669"/>
    <property type="project" value="InterPro"/>
</dbReference>
<evidence type="ECO:0000256" key="5">
    <source>
        <dbReference type="ARBA" id="ARBA00022989"/>
    </source>
</evidence>
<sequence>MSFLAAVFFVTGARYTAVCIPVVLILLYIIQRFCLRTSCQMRFLDPEAKSPLYTLFTETLADAVTVRAFGWKEAFAEEKNTRLNTSQKPHYLMYCLQRWLNVVLDLDVAGVAVVLVADALSTPSASSQGAIGLSMLSLIGAWTTLETSLGAIARVKSFTENAPTEQEAGEQEVVPSAWPAQGAIQFHNVTTSYSDNTGDVLRDVAWDIRAGSKVAICDRTGRRVLQASRCLPEIHQ</sequence>
<gene>
    <name evidence="9" type="ORF">QBC36DRAFT_350809</name>
</gene>
<keyword evidence="1" id="KW-0813">Transport</keyword>
<comment type="caution">
    <text evidence="9">The sequence shown here is derived from an EMBL/GenBank/DDBJ whole genome shotgun (WGS) entry which is preliminary data.</text>
</comment>
<evidence type="ECO:0000256" key="2">
    <source>
        <dbReference type="ARBA" id="ARBA00022692"/>
    </source>
</evidence>
<dbReference type="EMBL" id="MU866801">
    <property type="protein sequence ID" value="KAK4170734.1"/>
    <property type="molecule type" value="Genomic_DNA"/>
</dbReference>
<keyword evidence="4" id="KW-0067">ATP-binding</keyword>
<dbReference type="Gene3D" id="1.20.1560.10">
    <property type="entry name" value="ABC transporter type 1, transmembrane domain"/>
    <property type="match status" value="1"/>
</dbReference>
<protein>
    <recommendedName>
        <fullName evidence="8">ABC transmembrane type-1 domain-containing protein</fullName>
    </recommendedName>
</protein>
<evidence type="ECO:0000313" key="10">
    <source>
        <dbReference type="Proteomes" id="UP001302321"/>
    </source>
</evidence>
<dbReference type="Proteomes" id="UP001302321">
    <property type="component" value="Unassembled WGS sequence"/>
</dbReference>
<name>A0AAN6VVT7_9PEZI</name>
<evidence type="ECO:0000256" key="7">
    <source>
        <dbReference type="SAM" id="Phobius"/>
    </source>
</evidence>
<evidence type="ECO:0000256" key="3">
    <source>
        <dbReference type="ARBA" id="ARBA00022741"/>
    </source>
</evidence>
<keyword evidence="2 7" id="KW-0812">Transmembrane</keyword>
<keyword evidence="6 7" id="KW-0472">Membrane</keyword>
<evidence type="ECO:0000256" key="6">
    <source>
        <dbReference type="ARBA" id="ARBA00023136"/>
    </source>
</evidence>
<dbReference type="GO" id="GO:0005524">
    <property type="term" value="F:ATP binding"/>
    <property type="evidence" value="ECO:0007669"/>
    <property type="project" value="UniProtKB-KW"/>
</dbReference>
<evidence type="ECO:0000256" key="1">
    <source>
        <dbReference type="ARBA" id="ARBA00022448"/>
    </source>
</evidence>
<dbReference type="GO" id="GO:0016020">
    <property type="term" value="C:membrane"/>
    <property type="evidence" value="ECO:0007669"/>
    <property type="project" value="InterPro"/>
</dbReference>
<keyword evidence="5 7" id="KW-1133">Transmembrane helix</keyword>
<dbReference type="InterPro" id="IPR011527">
    <property type="entry name" value="ABC1_TM_dom"/>
</dbReference>
<dbReference type="InterPro" id="IPR027417">
    <property type="entry name" value="P-loop_NTPase"/>
</dbReference>
<dbReference type="PANTHER" id="PTHR24223">
    <property type="entry name" value="ATP-BINDING CASSETTE SUB-FAMILY C"/>
    <property type="match status" value="1"/>
</dbReference>